<evidence type="ECO:0000313" key="1">
    <source>
        <dbReference type="EMBL" id="MBB2161552.1"/>
    </source>
</evidence>
<evidence type="ECO:0000313" key="2">
    <source>
        <dbReference type="Proteomes" id="UP000589085"/>
    </source>
</evidence>
<dbReference type="RefSeq" id="WP_182998383.1">
    <property type="nucleotide sequence ID" value="NZ_JABEQJ010000022.1"/>
</dbReference>
<gene>
    <name evidence="1" type="ORF">HLH48_15465</name>
</gene>
<accession>A0A7W4IF21</accession>
<dbReference type="Proteomes" id="UP000589085">
    <property type="component" value="Unassembled WGS sequence"/>
</dbReference>
<dbReference type="AlphaFoldDB" id="A0A7W4IF21"/>
<comment type="caution">
    <text evidence="1">The sequence shown here is derived from an EMBL/GenBank/DDBJ whole genome shotgun (WGS) entry which is preliminary data.</text>
</comment>
<protein>
    <submittedName>
        <fullName evidence="1">Uncharacterized protein</fullName>
    </submittedName>
</protein>
<proteinExistence type="predicted"/>
<organism evidence="1 2">
    <name type="scientific">Gluconacetobacter sacchari</name>
    <dbReference type="NCBI Taxonomy" id="92759"/>
    <lineage>
        <taxon>Bacteria</taxon>
        <taxon>Pseudomonadati</taxon>
        <taxon>Pseudomonadota</taxon>
        <taxon>Alphaproteobacteria</taxon>
        <taxon>Acetobacterales</taxon>
        <taxon>Acetobacteraceae</taxon>
        <taxon>Gluconacetobacter</taxon>
    </lineage>
</organism>
<dbReference type="EMBL" id="JABEQJ010000022">
    <property type="protein sequence ID" value="MBB2161552.1"/>
    <property type="molecule type" value="Genomic_DNA"/>
</dbReference>
<sequence length="228" mass="25461">MKRPIEVTEEELDAMFESPGDQLERLKAAFRQHPETQHVFWKTPLLGTKLPWAIIGLPDRPGSQVGLLVTGEHADGKWRFDRPFQLLLDSRTGASDLVDVDPAVERIARPTIFSGDYDPAERPEPVSLMAEVSRSSVCWAQDPELVARWAVLATDCGLMPVPTDFAELRFRRDVYRGLIVDGPYDLDRGWDFDAVLKLVCGDGRVVWLDAAQADSVEILFGTEIGIDG</sequence>
<name>A0A7W4IF21_9PROT</name>
<reference evidence="1 2" key="1">
    <citation type="submission" date="2020-04" db="EMBL/GenBank/DDBJ databases">
        <title>Description of novel Gluconacetobacter.</title>
        <authorList>
            <person name="Sombolestani A."/>
        </authorList>
    </citation>
    <scope>NUCLEOTIDE SEQUENCE [LARGE SCALE GENOMIC DNA]</scope>
    <source>
        <strain evidence="1 2">LMG 19747</strain>
    </source>
</reference>